<evidence type="ECO:0000313" key="1">
    <source>
        <dbReference type="EMBL" id="PUU78808.1"/>
    </source>
</evidence>
<gene>
    <name evidence="1" type="ORF">B9Z19DRAFT_1126063</name>
</gene>
<name>A0A2T6ZTK0_TUBBO</name>
<sequence>MCKDPKTGEIFRADHIIEEIPEARLKCDKEARGATVLEKEDADKKKRKKKLKDTQANYQIDNYSGEALGKLIVDHGITSPTTGSQLELFLT</sequence>
<dbReference type="Proteomes" id="UP000244722">
    <property type="component" value="Unassembled WGS sequence"/>
</dbReference>
<accession>A0A2T6ZTK0</accession>
<dbReference type="AlphaFoldDB" id="A0A2T6ZTK0"/>
<organism evidence="1 2">
    <name type="scientific">Tuber borchii</name>
    <name type="common">White truffle</name>
    <dbReference type="NCBI Taxonomy" id="42251"/>
    <lineage>
        <taxon>Eukaryota</taxon>
        <taxon>Fungi</taxon>
        <taxon>Dikarya</taxon>
        <taxon>Ascomycota</taxon>
        <taxon>Pezizomycotina</taxon>
        <taxon>Pezizomycetes</taxon>
        <taxon>Pezizales</taxon>
        <taxon>Tuberaceae</taxon>
        <taxon>Tuber</taxon>
    </lineage>
</organism>
<dbReference type="GO" id="GO:0005739">
    <property type="term" value="C:mitochondrion"/>
    <property type="evidence" value="ECO:0007669"/>
    <property type="project" value="TreeGrafter"/>
</dbReference>
<dbReference type="PANTHER" id="PTHR10745:SF0">
    <property type="entry name" value="GLYCINE--TRNA LIGASE"/>
    <property type="match status" value="1"/>
</dbReference>
<dbReference type="PANTHER" id="PTHR10745">
    <property type="entry name" value="GLYCYL-TRNA SYNTHETASE/DNA POLYMERASE SUBUNIT GAMMA-2"/>
    <property type="match status" value="1"/>
</dbReference>
<proteinExistence type="predicted"/>
<protein>
    <submittedName>
        <fullName evidence="1">Uncharacterized protein</fullName>
    </submittedName>
</protein>
<reference evidence="1 2" key="1">
    <citation type="submission" date="2017-04" db="EMBL/GenBank/DDBJ databases">
        <title>Draft genome sequence of Tuber borchii Vittad., a whitish edible truffle.</title>
        <authorList>
            <consortium name="DOE Joint Genome Institute"/>
            <person name="Murat C."/>
            <person name="Kuo A."/>
            <person name="Barry K.W."/>
            <person name="Clum A."/>
            <person name="Dockter R.B."/>
            <person name="Fauchery L."/>
            <person name="Iotti M."/>
            <person name="Kohler A."/>
            <person name="Labutti K."/>
            <person name="Lindquist E.A."/>
            <person name="Lipzen A."/>
            <person name="Ohm R.A."/>
            <person name="Wang M."/>
            <person name="Grigoriev I.V."/>
            <person name="Zambonelli A."/>
            <person name="Martin F.M."/>
        </authorList>
    </citation>
    <scope>NUCLEOTIDE SEQUENCE [LARGE SCALE GENOMIC DNA]</scope>
    <source>
        <strain evidence="1 2">Tbo3840</strain>
    </source>
</reference>
<dbReference type="GO" id="GO:0004820">
    <property type="term" value="F:glycine-tRNA ligase activity"/>
    <property type="evidence" value="ECO:0007669"/>
    <property type="project" value="TreeGrafter"/>
</dbReference>
<evidence type="ECO:0000313" key="2">
    <source>
        <dbReference type="Proteomes" id="UP000244722"/>
    </source>
</evidence>
<dbReference type="Gene3D" id="3.30.40.230">
    <property type="match status" value="1"/>
</dbReference>
<dbReference type="EMBL" id="NESQ01000106">
    <property type="protein sequence ID" value="PUU78808.1"/>
    <property type="molecule type" value="Genomic_DNA"/>
</dbReference>
<dbReference type="InterPro" id="IPR027031">
    <property type="entry name" value="Gly-tRNA_synthase/POLG2"/>
</dbReference>
<comment type="caution">
    <text evidence="1">The sequence shown here is derived from an EMBL/GenBank/DDBJ whole genome shotgun (WGS) entry which is preliminary data.</text>
</comment>
<dbReference type="OrthoDB" id="57698at2759"/>
<dbReference type="GO" id="GO:0070150">
    <property type="term" value="P:mitochondrial glycyl-tRNA aminoacylation"/>
    <property type="evidence" value="ECO:0007669"/>
    <property type="project" value="TreeGrafter"/>
</dbReference>
<keyword evidence="2" id="KW-1185">Reference proteome</keyword>
<dbReference type="STRING" id="42251.A0A2T6ZTK0"/>